<evidence type="ECO:0000256" key="3">
    <source>
        <dbReference type="PIRSR" id="PIRSR605502-1"/>
    </source>
</evidence>
<keyword evidence="2 4" id="KW-0378">Hydrolase</keyword>
<dbReference type="PANTHER" id="PTHR16222:SF24">
    <property type="entry name" value="ADP-RIBOSYLHYDROLASE ARH3"/>
    <property type="match status" value="1"/>
</dbReference>
<feature type="binding site" evidence="3">
    <location>
        <position position="113"/>
    </location>
    <ligand>
        <name>Mg(2+)</name>
        <dbReference type="ChEBI" id="CHEBI:18420"/>
        <label>1</label>
    </ligand>
</feature>
<dbReference type="SUPFAM" id="SSF101478">
    <property type="entry name" value="ADP-ribosylglycohydrolase"/>
    <property type="match status" value="1"/>
</dbReference>
<dbReference type="HOGENOM" id="CLU_1481340_0_0_6"/>
<dbReference type="GO" id="GO:0016787">
    <property type="term" value="F:hydrolase activity"/>
    <property type="evidence" value="ECO:0007669"/>
    <property type="project" value="UniProtKB-KW"/>
</dbReference>
<dbReference type="PANTHER" id="PTHR16222">
    <property type="entry name" value="ADP-RIBOSYLGLYCOHYDROLASE"/>
    <property type="match status" value="1"/>
</dbReference>
<accession>W0DKU9</accession>
<keyword evidence="3" id="KW-0460">Magnesium</keyword>
<keyword evidence="5" id="KW-1185">Reference proteome</keyword>
<dbReference type="KEGG" id="tti:THITH_13395"/>
<dbReference type="InterPro" id="IPR050792">
    <property type="entry name" value="ADP-ribosylglycohydrolase"/>
</dbReference>
<organism evidence="4 5">
    <name type="scientific">Thioalkalivibrio paradoxus ARh 1</name>
    <dbReference type="NCBI Taxonomy" id="713585"/>
    <lineage>
        <taxon>Bacteria</taxon>
        <taxon>Pseudomonadati</taxon>
        <taxon>Pseudomonadota</taxon>
        <taxon>Gammaproteobacteria</taxon>
        <taxon>Chromatiales</taxon>
        <taxon>Ectothiorhodospiraceae</taxon>
        <taxon>Thioalkalivibrio</taxon>
    </lineage>
</organism>
<dbReference type="Pfam" id="PF03747">
    <property type="entry name" value="ADP_ribosyl_GH"/>
    <property type="match status" value="1"/>
</dbReference>
<evidence type="ECO:0000256" key="1">
    <source>
        <dbReference type="ARBA" id="ARBA00010702"/>
    </source>
</evidence>
<name>W0DKU9_9GAMM</name>
<sequence length="182" mass="19291">MSHRPDHAGSSTGSLTGGVLAVLVSALAEGRTLTQGLADAKDCPVQRAGHEETLGALEQAERLAASTSAPAAAIAELGEGWIAEEALAIAVYCALVARDFRHGVVLAVNHDGDSDSTEAITGNLLGARYGVSAIAAEWLEPLELREVIAKIAEDLFAFREWQLGASSEDDDRNRRIRDKYPE</sequence>
<feature type="binding site" evidence="3">
    <location>
        <position position="115"/>
    </location>
    <ligand>
        <name>Mg(2+)</name>
        <dbReference type="ChEBI" id="CHEBI:18420"/>
        <label>1</label>
    </ligand>
</feature>
<dbReference type="GO" id="GO:0046872">
    <property type="term" value="F:metal ion binding"/>
    <property type="evidence" value="ECO:0007669"/>
    <property type="project" value="UniProtKB-KW"/>
</dbReference>
<feature type="binding site" evidence="3">
    <location>
        <position position="116"/>
    </location>
    <ligand>
        <name>Mg(2+)</name>
        <dbReference type="ChEBI" id="CHEBI:18420"/>
        <label>1</label>
    </ligand>
</feature>
<keyword evidence="3" id="KW-0479">Metal-binding</keyword>
<proteinExistence type="inferred from homology"/>
<protein>
    <submittedName>
        <fullName evidence="4">ADP-ribosylglycohydrolase</fullName>
    </submittedName>
</protein>
<dbReference type="EMBL" id="CP007029">
    <property type="protein sequence ID" value="AHE99086.1"/>
    <property type="molecule type" value="Genomic_DNA"/>
</dbReference>
<dbReference type="RefSeq" id="WP_006748868.1">
    <property type="nucleotide sequence ID" value="NZ_CP007029.1"/>
</dbReference>
<dbReference type="AlphaFoldDB" id="W0DKU9"/>
<evidence type="ECO:0000256" key="2">
    <source>
        <dbReference type="ARBA" id="ARBA00022801"/>
    </source>
</evidence>
<dbReference type="Proteomes" id="UP000005289">
    <property type="component" value="Chromosome"/>
</dbReference>
<evidence type="ECO:0000313" key="5">
    <source>
        <dbReference type="Proteomes" id="UP000005289"/>
    </source>
</evidence>
<dbReference type="InterPro" id="IPR036705">
    <property type="entry name" value="Ribosyl_crysJ1_sf"/>
</dbReference>
<gene>
    <name evidence="4" type="ORF">THITH_13395</name>
</gene>
<evidence type="ECO:0000313" key="4">
    <source>
        <dbReference type="EMBL" id="AHE99086.1"/>
    </source>
</evidence>
<comment type="cofactor">
    <cofactor evidence="3">
        <name>Mg(2+)</name>
        <dbReference type="ChEBI" id="CHEBI:18420"/>
    </cofactor>
    <text evidence="3">Binds 2 magnesium ions per subunit.</text>
</comment>
<comment type="similarity">
    <text evidence="1">Belongs to the ADP-ribosylglycohydrolase family.</text>
</comment>
<dbReference type="InterPro" id="IPR005502">
    <property type="entry name" value="Ribosyl_crysJ1"/>
</dbReference>
<dbReference type="OrthoDB" id="9798107at2"/>
<reference evidence="4 5" key="1">
    <citation type="submission" date="2013-12" db="EMBL/GenBank/DDBJ databases">
        <authorList>
            <consortium name="DOE Joint Genome Institute"/>
            <person name="Muyzer G."/>
            <person name="Huntemann M."/>
            <person name="Han J."/>
            <person name="Chen A."/>
            <person name="Kyrpides N."/>
            <person name="Mavromatis K."/>
            <person name="Markowitz V."/>
            <person name="Palaniappan K."/>
            <person name="Ivanova N."/>
            <person name="Schaumberg A."/>
            <person name="Pati A."/>
            <person name="Liolios K."/>
            <person name="Nordberg H.P."/>
            <person name="Cantor M.N."/>
            <person name="Hua S.X."/>
            <person name="Woyke T."/>
        </authorList>
    </citation>
    <scope>NUCLEOTIDE SEQUENCE [LARGE SCALE GENOMIC DNA]</scope>
    <source>
        <strain evidence="4 5">ARh 1</strain>
    </source>
</reference>
<dbReference type="Gene3D" id="1.10.4080.10">
    <property type="entry name" value="ADP-ribosylation/Crystallin J1"/>
    <property type="match status" value="1"/>
</dbReference>